<dbReference type="Proteomes" id="UP000310017">
    <property type="component" value="Chromosome"/>
</dbReference>
<evidence type="ECO:0000313" key="10">
    <source>
        <dbReference type="EMBL" id="QCW99837.1"/>
    </source>
</evidence>
<dbReference type="Gene3D" id="1.20.58.340">
    <property type="entry name" value="Magnesium transport protein CorA, transmembrane region"/>
    <property type="match status" value="2"/>
</dbReference>
<dbReference type="GO" id="GO:0015087">
    <property type="term" value="F:cobalt ion transmembrane transporter activity"/>
    <property type="evidence" value="ECO:0007669"/>
    <property type="project" value="UniProtKB-UniRule"/>
</dbReference>
<comment type="similarity">
    <text evidence="2 8">Belongs to the CorA metal ion transporter (MIT) (TC 1.A.35) family.</text>
</comment>
<dbReference type="InterPro" id="IPR045863">
    <property type="entry name" value="CorA_TM1_TM2"/>
</dbReference>
<feature type="transmembrane region" description="Helical" evidence="8">
    <location>
        <begin position="340"/>
        <end position="360"/>
    </location>
</feature>
<organism evidence="10 11">
    <name type="scientific">Aggregatimonas sangjinii</name>
    <dbReference type="NCBI Taxonomy" id="2583587"/>
    <lineage>
        <taxon>Bacteria</taxon>
        <taxon>Pseudomonadati</taxon>
        <taxon>Bacteroidota</taxon>
        <taxon>Flavobacteriia</taxon>
        <taxon>Flavobacteriales</taxon>
        <taxon>Flavobacteriaceae</taxon>
        <taxon>Aggregatimonas</taxon>
    </lineage>
</organism>
<keyword evidence="7 8" id="KW-0472">Membrane</keyword>
<dbReference type="RefSeq" id="WP_138852189.1">
    <property type="nucleotide sequence ID" value="NZ_CP040710.1"/>
</dbReference>
<evidence type="ECO:0000256" key="3">
    <source>
        <dbReference type="ARBA" id="ARBA00022448"/>
    </source>
</evidence>
<keyword evidence="6 8" id="KW-1133">Transmembrane helix</keyword>
<keyword evidence="8" id="KW-0460">Magnesium</keyword>
<feature type="transmembrane region" description="Helical" evidence="8">
    <location>
        <begin position="308"/>
        <end position="328"/>
    </location>
</feature>
<dbReference type="SUPFAM" id="SSF144083">
    <property type="entry name" value="Magnesium transport protein CorA, transmembrane region"/>
    <property type="match status" value="1"/>
</dbReference>
<sequence>MTTTKTGKKKQPKAKATSKFSKKRGKAPGTVTYVGTREKQVAEVQIVAYNEQEQRSYKPHTLEEIINFKKSGHISWIDIAGLSDEQYIEQLGKQLNLNPLILEDTVNVNQRPKIDEYDDYIFGVFKMLYLDKNDKIVTEHMAMVLVEDAVLVFQEEPLDDVFDGVRERIRTKTGRVRFAGADYLFFALLDAIVDNYFIILESIQEQIEGLEEEVYDNPVPDVAKRIQALKKEVMRLRRLIFPVREMIVRLIETENPLIKKETKLFLRDVLDHATEINETLQIYREMSMSLMEMYMSNMSNKMNEVMKVLTIMASIFIPLTFIAGIYGMNFDHMPELHTENGYFVVWGVMISLFVGMLFYFKRKGWL</sequence>
<dbReference type="InterPro" id="IPR045861">
    <property type="entry name" value="CorA_cytoplasmic_dom"/>
</dbReference>
<dbReference type="GO" id="GO:0005886">
    <property type="term" value="C:plasma membrane"/>
    <property type="evidence" value="ECO:0007669"/>
    <property type="project" value="UniProtKB-SubCell"/>
</dbReference>
<dbReference type="PANTHER" id="PTHR46494:SF1">
    <property type="entry name" value="CORA FAMILY METAL ION TRANSPORTER (EUROFUNG)"/>
    <property type="match status" value="1"/>
</dbReference>
<comment type="subcellular location">
    <subcellularLocation>
        <location evidence="1">Cell membrane</location>
        <topology evidence="1">Multi-pass membrane protein</topology>
    </subcellularLocation>
    <subcellularLocation>
        <location evidence="8">Membrane</location>
        <topology evidence="8">Multi-pass membrane protein</topology>
    </subcellularLocation>
</comment>
<dbReference type="GO" id="GO:0000287">
    <property type="term" value="F:magnesium ion binding"/>
    <property type="evidence" value="ECO:0007669"/>
    <property type="project" value="TreeGrafter"/>
</dbReference>
<keyword evidence="3 8" id="KW-0813">Transport</keyword>
<dbReference type="InterPro" id="IPR002523">
    <property type="entry name" value="MgTranspt_CorA/ZnTranspt_ZntB"/>
</dbReference>
<dbReference type="Gene3D" id="3.30.460.20">
    <property type="entry name" value="CorA soluble domain-like"/>
    <property type="match status" value="1"/>
</dbReference>
<dbReference type="PANTHER" id="PTHR46494">
    <property type="entry name" value="CORA FAMILY METAL ION TRANSPORTER (EUROFUNG)"/>
    <property type="match status" value="1"/>
</dbReference>
<evidence type="ECO:0000256" key="6">
    <source>
        <dbReference type="ARBA" id="ARBA00022989"/>
    </source>
</evidence>
<gene>
    <name evidence="8 10" type="primary">corA</name>
    <name evidence="10" type="ORF">FGM00_06900</name>
</gene>
<reference evidence="10 11" key="1">
    <citation type="submission" date="2019-05" db="EMBL/GenBank/DDBJ databases">
        <title>Genome sequencing of F202Z8.</title>
        <authorList>
            <person name="Kwon Y.M."/>
        </authorList>
    </citation>
    <scope>NUCLEOTIDE SEQUENCE [LARGE SCALE GENOMIC DNA]</scope>
    <source>
        <strain evidence="10 11">F202Z8</strain>
    </source>
</reference>
<keyword evidence="11" id="KW-1185">Reference proteome</keyword>
<protein>
    <recommendedName>
        <fullName evidence="8">Magnesium transport protein CorA</fullName>
    </recommendedName>
</protein>
<dbReference type="GO" id="GO:0050897">
    <property type="term" value="F:cobalt ion binding"/>
    <property type="evidence" value="ECO:0007669"/>
    <property type="project" value="TreeGrafter"/>
</dbReference>
<evidence type="ECO:0000313" key="11">
    <source>
        <dbReference type="Proteomes" id="UP000310017"/>
    </source>
</evidence>
<evidence type="ECO:0000256" key="2">
    <source>
        <dbReference type="ARBA" id="ARBA00009765"/>
    </source>
</evidence>
<dbReference type="EMBL" id="CP040710">
    <property type="protein sequence ID" value="QCW99837.1"/>
    <property type="molecule type" value="Genomic_DNA"/>
</dbReference>
<dbReference type="SUPFAM" id="SSF143865">
    <property type="entry name" value="CorA soluble domain-like"/>
    <property type="match status" value="1"/>
</dbReference>
<dbReference type="OrthoDB" id="9803416at2"/>
<dbReference type="NCBIfam" id="TIGR00383">
    <property type="entry name" value="corA"/>
    <property type="match status" value="1"/>
</dbReference>
<dbReference type="Pfam" id="PF01544">
    <property type="entry name" value="CorA"/>
    <property type="match status" value="1"/>
</dbReference>
<evidence type="ECO:0000256" key="8">
    <source>
        <dbReference type="RuleBase" id="RU362010"/>
    </source>
</evidence>
<evidence type="ECO:0000256" key="4">
    <source>
        <dbReference type="ARBA" id="ARBA00022475"/>
    </source>
</evidence>
<name>A0A5B7SS29_9FLAO</name>
<dbReference type="CDD" id="cd12828">
    <property type="entry name" value="TmCorA-like_1"/>
    <property type="match status" value="1"/>
</dbReference>
<feature type="region of interest" description="Disordered" evidence="9">
    <location>
        <begin position="1"/>
        <end position="29"/>
    </location>
</feature>
<proteinExistence type="inferred from homology"/>
<comment type="function">
    <text evidence="8">Mediates influx of magnesium ions.</text>
</comment>
<evidence type="ECO:0000256" key="7">
    <source>
        <dbReference type="ARBA" id="ARBA00023136"/>
    </source>
</evidence>
<evidence type="ECO:0000256" key="5">
    <source>
        <dbReference type="ARBA" id="ARBA00022692"/>
    </source>
</evidence>
<evidence type="ECO:0000256" key="1">
    <source>
        <dbReference type="ARBA" id="ARBA00004651"/>
    </source>
</evidence>
<keyword evidence="5 8" id="KW-0812">Transmembrane</keyword>
<dbReference type="GO" id="GO:0015095">
    <property type="term" value="F:magnesium ion transmembrane transporter activity"/>
    <property type="evidence" value="ECO:0007669"/>
    <property type="project" value="UniProtKB-UniRule"/>
</dbReference>
<dbReference type="FunFam" id="1.20.58.340:FF:000012">
    <property type="entry name" value="Magnesium transport protein CorA"/>
    <property type="match status" value="1"/>
</dbReference>
<feature type="compositionally biased region" description="Basic residues" evidence="9">
    <location>
        <begin position="1"/>
        <end position="13"/>
    </location>
</feature>
<keyword evidence="8" id="KW-0406">Ion transport</keyword>
<evidence type="ECO:0000256" key="9">
    <source>
        <dbReference type="SAM" id="MobiDB-lite"/>
    </source>
</evidence>
<dbReference type="AlphaFoldDB" id="A0A5B7SS29"/>
<accession>A0A5B7SS29</accession>
<keyword evidence="4 8" id="KW-1003">Cell membrane</keyword>
<dbReference type="InterPro" id="IPR004488">
    <property type="entry name" value="Mg/Co-transport_prot_CorA"/>
</dbReference>
<dbReference type="KEGG" id="asag:FGM00_06900"/>